<dbReference type="Pfam" id="PF12624">
    <property type="entry name" value="VPS13_N"/>
    <property type="match status" value="1"/>
</dbReference>
<organism evidence="4 5">
    <name type="scientific">Adineta steineri</name>
    <dbReference type="NCBI Taxonomy" id="433720"/>
    <lineage>
        <taxon>Eukaryota</taxon>
        <taxon>Metazoa</taxon>
        <taxon>Spiralia</taxon>
        <taxon>Gnathifera</taxon>
        <taxon>Rotifera</taxon>
        <taxon>Eurotatoria</taxon>
        <taxon>Bdelloidea</taxon>
        <taxon>Adinetida</taxon>
        <taxon>Adinetidae</taxon>
        <taxon>Adineta</taxon>
    </lineage>
</organism>
<dbReference type="AlphaFoldDB" id="A0A819UMR8"/>
<comment type="similarity">
    <text evidence="1">Belongs to the VPS13 family.</text>
</comment>
<evidence type="ECO:0000313" key="4">
    <source>
        <dbReference type="EMBL" id="CAF4097847.1"/>
    </source>
</evidence>
<comment type="caution">
    <text evidence="4">The sequence shown here is derived from an EMBL/GenBank/DDBJ whole genome shotgun (WGS) entry which is preliminary data.</text>
</comment>
<dbReference type="InterPro" id="IPR026847">
    <property type="entry name" value="VPS13"/>
</dbReference>
<evidence type="ECO:0000256" key="2">
    <source>
        <dbReference type="ARBA" id="ARBA00022448"/>
    </source>
</evidence>
<gene>
    <name evidence="4" type="ORF">OKA104_LOCUS35505</name>
</gene>
<feature type="domain" description="Chorein N-terminal" evidence="3">
    <location>
        <begin position="2"/>
        <end position="124"/>
    </location>
</feature>
<dbReference type="GO" id="GO:0045053">
    <property type="term" value="P:protein retention in Golgi apparatus"/>
    <property type="evidence" value="ECO:0007669"/>
    <property type="project" value="TreeGrafter"/>
</dbReference>
<evidence type="ECO:0000259" key="3">
    <source>
        <dbReference type="Pfam" id="PF12624"/>
    </source>
</evidence>
<dbReference type="InterPro" id="IPR026854">
    <property type="entry name" value="VPS13_N"/>
</dbReference>
<name>A0A819UMR8_9BILA</name>
<evidence type="ECO:0000313" key="5">
    <source>
        <dbReference type="Proteomes" id="UP000663881"/>
    </source>
</evidence>
<feature type="non-terminal residue" evidence="4">
    <location>
        <position position="1"/>
    </location>
</feature>
<dbReference type="EMBL" id="CAJOAY010005164">
    <property type="protein sequence ID" value="CAF4097847.1"/>
    <property type="molecule type" value="Genomic_DNA"/>
</dbReference>
<dbReference type="Proteomes" id="UP000663881">
    <property type="component" value="Unassembled WGS sequence"/>
</dbReference>
<proteinExistence type="inferred from homology"/>
<evidence type="ECO:0000256" key="1">
    <source>
        <dbReference type="ARBA" id="ARBA00006545"/>
    </source>
</evidence>
<keyword evidence="2" id="KW-0813">Transport</keyword>
<dbReference type="PANTHER" id="PTHR16166">
    <property type="entry name" value="VACUOLAR PROTEIN SORTING-ASSOCIATED PROTEIN VPS13"/>
    <property type="match status" value="1"/>
</dbReference>
<reference evidence="4" key="1">
    <citation type="submission" date="2021-02" db="EMBL/GenBank/DDBJ databases">
        <authorList>
            <person name="Nowell W R."/>
        </authorList>
    </citation>
    <scope>NUCLEOTIDE SEQUENCE</scope>
</reference>
<dbReference type="PANTHER" id="PTHR16166:SF93">
    <property type="entry name" value="INTERMEMBRANE LIPID TRANSFER PROTEIN VPS13"/>
    <property type="match status" value="1"/>
</dbReference>
<sequence>MVFKHLAVHLLDKYLGDYIENFDSKSLKVGLWHGNLTIENAYVKQNALDDLNIPVEIITGFIEKLTIHIPWKHFYTHPTKISIHGFYLLLKTRTEIVYNSQKYEEQEYRSKMKRVEKVEKFHRKREEY</sequence>
<accession>A0A819UMR8</accession>
<protein>
    <recommendedName>
        <fullName evidence="3">Chorein N-terminal domain-containing protein</fullName>
    </recommendedName>
</protein>
<dbReference type="GO" id="GO:0006623">
    <property type="term" value="P:protein targeting to vacuole"/>
    <property type="evidence" value="ECO:0007669"/>
    <property type="project" value="TreeGrafter"/>
</dbReference>